<proteinExistence type="predicted"/>
<dbReference type="AlphaFoldDB" id="A0A941W4G9"/>
<evidence type="ECO:0000313" key="1">
    <source>
        <dbReference type="EMBL" id="MBS1258967.1"/>
    </source>
</evidence>
<dbReference type="EMBL" id="JAANXD010000077">
    <property type="protein sequence ID" value="MBS1258967.1"/>
    <property type="molecule type" value="Genomic_DNA"/>
</dbReference>
<sequence length="372" mass="42442">MKGEYKIPPKSVSNLTNPKVLADRLKELVGVKFILSGKTRTDGSNARKLIEKTLGKYDLPEKCPKCEYEVVPPRGKGIPKITREFIDTYIVTTGKSYNLQVWNRIPASKTLLIKYESGKSLYCNDVRFVFVRIIPSKKVIASIIILTDDYIETKFGKFGKPTFKHQLLISSKVREKIYKSETRVLSYDDTKKLSYLITHKYKPPNLPMVQEPEFEKLYSIELLNEMVAKKLIGQKLYFGATKNRGQALERLVLNLLGYETNKKSLLYGAFPDIRNQLLEVKVQDSPTVDLGKFSPEVEEIVIEENNLTTFDVRYLIALTNEKTGIIEGIILAPGEKLGDAFSYVSDKSYKCQRAIPMNYFEKYAGLSIFNPD</sequence>
<evidence type="ECO:0000313" key="2">
    <source>
        <dbReference type="Proteomes" id="UP000722750"/>
    </source>
</evidence>
<gene>
    <name evidence="1" type="ORF">MAG551_02031</name>
</gene>
<organism evidence="1 2">
    <name type="scientific">Candidatus Scalindua arabica</name>
    <dbReference type="NCBI Taxonomy" id="1127984"/>
    <lineage>
        <taxon>Bacteria</taxon>
        <taxon>Pseudomonadati</taxon>
        <taxon>Planctomycetota</taxon>
        <taxon>Candidatus Brocadiia</taxon>
        <taxon>Candidatus Brocadiales</taxon>
        <taxon>Candidatus Scalinduaceae</taxon>
        <taxon>Candidatus Scalindua</taxon>
    </lineage>
</organism>
<accession>A0A941W4G9</accession>
<comment type="caution">
    <text evidence="1">The sequence shown here is derived from an EMBL/GenBank/DDBJ whole genome shotgun (WGS) entry which is preliminary data.</text>
</comment>
<name>A0A941W4G9_9BACT</name>
<reference evidence="1" key="1">
    <citation type="journal article" date="2021" name="ISME J.">
        <title>Fine-scale metabolic discontinuity in a stratified prokaryote microbiome of a Red Sea deep halocline.</title>
        <authorList>
            <person name="Michoud G."/>
            <person name="Ngugi D.K."/>
            <person name="Barozzi A."/>
            <person name="Merlino G."/>
            <person name="Calleja M.L."/>
            <person name="Delgado-Huertas A."/>
            <person name="Moran X.A.G."/>
            <person name="Daffonchio D."/>
        </authorList>
    </citation>
    <scope>NUCLEOTIDE SEQUENCE</scope>
    <source>
        <strain evidence="1">SuakinDeep_MAG55_1</strain>
    </source>
</reference>
<protein>
    <submittedName>
        <fullName evidence="1">Uncharacterized protein</fullName>
    </submittedName>
</protein>
<dbReference type="Proteomes" id="UP000722750">
    <property type="component" value="Unassembled WGS sequence"/>
</dbReference>